<dbReference type="SMART" id="SM00267">
    <property type="entry name" value="GGDEF"/>
    <property type="match status" value="1"/>
</dbReference>
<dbReference type="NCBIfam" id="TIGR00254">
    <property type="entry name" value="GGDEF"/>
    <property type="match status" value="1"/>
</dbReference>
<dbReference type="SMART" id="SM00086">
    <property type="entry name" value="PAC"/>
    <property type="match status" value="2"/>
</dbReference>
<dbReference type="InterPro" id="IPR001633">
    <property type="entry name" value="EAL_dom"/>
</dbReference>
<dbReference type="InterPro" id="IPR035965">
    <property type="entry name" value="PAS-like_dom_sf"/>
</dbReference>
<dbReference type="PROSITE" id="PS50113">
    <property type="entry name" value="PAC"/>
    <property type="match status" value="1"/>
</dbReference>
<dbReference type="Gene3D" id="3.20.20.450">
    <property type="entry name" value="EAL domain"/>
    <property type="match status" value="1"/>
</dbReference>
<feature type="domain" description="PAS" evidence="1">
    <location>
        <begin position="265"/>
        <end position="311"/>
    </location>
</feature>
<feature type="domain" description="GGDEF" evidence="4">
    <location>
        <begin position="422"/>
        <end position="555"/>
    </location>
</feature>
<dbReference type="InterPro" id="IPR000160">
    <property type="entry name" value="GGDEF_dom"/>
</dbReference>
<evidence type="ECO:0000259" key="2">
    <source>
        <dbReference type="PROSITE" id="PS50113"/>
    </source>
</evidence>
<dbReference type="Pfam" id="PF08448">
    <property type="entry name" value="PAS_4"/>
    <property type="match status" value="2"/>
</dbReference>
<evidence type="ECO:0000259" key="1">
    <source>
        <dbReference type="PROSITE" id="PS50112"/>
    </source>
</evidence>
<dbReference type="Gene3D" id="3.30.70.270">
    <property type="match status" value="1"/>
</dbReference>
<dbReference type="Gene3D" id="3.30.450.20">
    <property type="entry name" value="PAS domain"/>
    <property type="match status" value="3"/>
</dbReference>
<dbReference type="NCBIfam" id="TIGR00229">
    <property type="entry name" value="sensory_box"/>
    <property type="match status" value="2"/>
</dbReference>
<dbReference type="CDD" id="cd00130">
    <property type="entry name" value="PAS"/>
    <property type="match status" value="2"/>
</dbReference>
<dbReference type="SMART" id="SM00052">
    <property type="entry name" value="EAL"/>
    <property type="match status" value="1"/>
</dbReference>
<dbReference type="Pfam" id="PF00990">
    <property type="entry name" value="GGDEF"/>
    <property type="match status" value="1"/>
</dbReference>
<dbReference type="CDD" id="cd01949">
    <property type="entry name" value="GGDEF"/>
    <property type="match status" value="1"/>
</dbReference>
<dbReference type="InterPro" id="IPR035919">
    <property type="entry name" value="EAL_sf"/>
</dbReference>
<name>A0ABS1CML5_9GAMM</name>
<dbReference type="PANTHER" id="PTHR44757">
    <property type="entry name" value="DIGUANYLATE CYCLASE DGCP"/>
    <property type="match status" value="1"/>
</dbReference>
<dbReference type="SMART" id="SM00091">
    <property type="entry name" value="PAS"/>
    <property type="match status" value="3"/>
</dbReference>
<dbReference type="SUPFAM" id="SSF55785">
    <property type="entry name" value="PYP-like sensor domain (PAS domain)"/>
    <property type="match status" value="3"/>
</dbReference>
<organism evidence="5 6">
    <name type="scientific">Thiohalocapsa halophila</name>
    <dbReference type="NCBI Taxonomy" id="69359"/>
    <lineage>
        <taxon>Bacteria</taxon>
        <taxon>Pseudomonadati</taxon>
        <taxon>Pseudomonadota</taxon>
        <taxon>Gammaproteobacteria</taxon>
        <taxon>Chromatiales</taxon>
        <taxon>Chromatiaceae</taxon>
        <taxon>Thiohalocapsa</taxon>
    </lineage>
</organism>
<feature type="domain" description="EAL" evidence="3">
    <location>
        <begin position="564"/>
        <end position="817"/>
    </location>
</feature>
<dbReference type="PROSITE" id="PS50883">
    <property type="entry name" value="EAL"/>
    <property type="match status" value="1"/>
</dbReference>
<dbReference type="InterPro" id="IPR000700">
    <property type="entry name" value="PAS-assoc_C"/>
</dbReference>
<dbReference type="InterPro" id="IPR000014">
    <property type="entry name" value="PAS"/>
</dbReference>
<dbReference type="PROSITE" id="PS50887">
    <property type="entry name" value="GGDEF"/>
    <property type="match status" value="1"/>
</dbReference>
<comment type="caution">
    <text evidence="5">The sequence shown here is derived from an EMBL/GenBank/DDBJ whole genome shotgun (WGS) entry which is preliminary data.</text>
</comment>
<dbReference type="SUPFAM" id="SSF55073">
    <property type="entry name" value="Nucleotide cyclase"/>
    <property type="match status" value="1"/>
</dbReference>
<evidence type="ECO:0000313" key="5">
    <source>
        <dbReference type="EMBL" id="MBK1633167.1"/>
    </source>
</evidence>
<dbReference type="CDD" id="cd01948">
    <property type="entry name" value="EAL"/>
    <property type="match status" value="1"/>
</dbReference>
<feature type="domain" description="PAC" evidence="2">
    <location>
        <begin position="338"/>
        <end position="390"/>
    </location>
</feature>
<feature type="domain" description="PAS" evidence="1">
    <location>
        <begin position="145"/>
        <end position="215"/>
    </location>
</feature>
<gene>
    <name evidence="5" type="ORF">CKO31_20915</name>
</gene>
<evidence type="ECO:0000259" key="4">
    <source>
        <dbReference type="PROSITE" id="PS50887"/>
    </source>
</evidence>
<dbReference type="SUPFAM" id="SSF141868">
    <property type="entry name" value="EAL domain-like"/>
    <property type="match status" value="1"/>
</dbReference>
<dbReference type="InterPro" id="IPR029787">
    <property type="entry name" value="Nucleotide_cyclase"/>
</dbReference>
<sequence>MTPMGEDELTASCACGSGGLTQSDLAVLDLLTTPVWVFDTQRRRMWWANRAALTLWNAADLDELLARDFAADMSDVTAARLRDHLRRFRAGEPLLEQWTCYPGGRPQTLECTCSGVRLDDGRLLVLAEARPPAAQAAGDDAARESERTYRTLIEHSPAGFLLLAANGEIRELNAALCDMLGHSRESLIGRDAAELLDPCEQAGFRARLDAAAQEPVPALEMSMRHGAGGSVPVQLVLATLPDQLGARGCFAFVTDLSERKRVQASLEKLSRAMEHSGSAVMITDADGRIEYVNPQFTRLTGYTPDEVHGRNPSMLGAGDMSPAVSAKLWRSIAAGDVWRGEVHNRRKDGSLYWTLLTIAPIKDAAGGIHRYVGVSEDVTALKEAHERAEKLSRYDGLTGLANRRLFAERLTAAVTAARDGAPPAALLFLDLDGFKEINDTLGHEVGDRVLCQVAQRLGDGLRDGDTLARLGGDEFAVLLPGLRQAEDAEAVAAKVLSLLERPVELPGLQRPLGASIGIALMPRDGADADQLLRNADLAMYSAKSAGRGQYRVFSEDMHRSLSARVQTEQELRAALAEDELTLFYQPVLRLADMTVVGAEALVRWQHPQRGLVLPEAFIGVAEATGLSAALGERVLRLAGADLVDTLAATPLQWISINVSARQLRSAAFARSLHGLLLTKGVTPARLKLELSETTLMQNGRPDHAALERLGHLGVGLAVDDFGTGWSSMAYLKQVPVDSLKVDQSFVQSLPAEANDRAITTAVLAMARALGISVIAEGIDSAEQLTFLRALGCEYGQGFLLGRPMPAAQLASWLAGRPAPQPP</sequence>
<dbReference type="Pfam" id="PF13426">
    <property type="entry name" value="PAS_9"/>
    <property type="match status" value="1"/>
</dbReference>
<dbReference type="PANTHER" id="PTHR44757:SF2">
    <property type="entry name" value="BIOFILM ARCHITECTURE MAINTENANCE PROTEIN MBAA"/>
    <property type="match status" value="1"/>
</dbReference>
<evidence type="ECO:0008006" key="7">
    <source>
        <dbReference type="Google" id="ProtNLM"/>
    </source>
</evidence>
<dbReference type="EMBL" id="NRRV01000070">
    <property type="protein sequence ID" value="MBK1633167.1"/>
    <property type="molecule type" value="Genomic_DNA"/>
</dbReference>
<evidence type="ECO:0000313" key="6">
    <source>
        <dbReference type="Proteomes" id="UP000748752"/>
    </source>
</evidence>
<proteinExistence type="predicted"/>
<dbReference type="InterPro" id="IPR052155">
    <property type="entry name" value="Biofilm_reg_signaling"/>
</dbReference>
<evidence type="ECO:0000259" key="3">
    <source>
        <dbReference type="PROSITE" id="PS50883"/>
    </source>
</evidence>
<dbReference type="PROSITE" id="PS50112">
    <property type="entry name" value="PAS"/>
    <property type="match status" value="2"/>
</dbReference>
<dbReference type="InterPro" id="IPR013656">
    <property type="entry name" value="PAS_4"/>
</dbReference>
<dbReference type="InterPro" id="IPR001610">
    <property type="entry name" value="PAC"/>
</dbReference>
<reference evidence="5 6" key="1">
    <citation type="journal article" date="2020" name="Microorganisms">
        <title>Osmotic Adaptation and Compatible Solute Biosynthesis of Phototrophic Bacteria as Revealed from Genome Analyses.</title>
        <authorList>
            <person name="Imhoff J.F."/>
            <person name="Rahn T."/>
            <person name="Kunzel S."/>
            <person name="Keller A."/>
            <person name="Neulinger S.C."/>
        </authorList>
    </citation>
    <scope>NUCLEOTIDE SEQUENCE [LARGE SCALE GENOMIC DNA]</scope>
    <source>
        <strain evidence="5 6">DSM 6210</strain>
    </source>
</reference>
<dbReference type="Proteomes" id="UP000748752">
    <property type="component" value="Unassembled WGS sequence"/>
</dbReference>
<protein>
    <recommendedName>
        <fullName evidence="7">EAL domain-containing protein</fullName>
    </recommendedName>
</protein>
<dbReference type="Pfam" id="PF00563">
    <property type="entry name" value="EAL"/>
    <property type="match status" value="1"/>
</dbReference>
<dbReference type="InterPro" id="IPR043128">
    <property type="entry name" value="Rev_trsase/Diguanyl_cyclase"/>
</dbReference>
<accession>A0ABS1CML5</accession>
<keyword evidence="6" id="KW-1185">Reference proteome</keyword>